<evidence type="ECO:0008006" key="11">
    <source>
        <dbReference type="Google" id="ProtNLM"/>
    </source>
</evidence>
<dbReference type="EMBL" id="BONZ01000027">
    <property type="protein sequence ID" value="GIH14677.1"/>
    <property type="molecule type" value="Genomic_DNA"/>
</dbReference>
<dbReference type="SUPFAM" id="SSF88659">
    <property type="entry name" value="Sigma3 and sigma4 domains of RNA polymerase sigma factors"/>
    <property type="match status" value="2"/>
</dbReference>
<dbReference type="InterPro" id="IPR036388">
    <property type="entry name" value="WH-like_DNA-bd_sf"/>
</dbReference>
<dbReference type="GO" id="GO:0006352">
    <property type="term" value="P:DNA-templated transcription initiation"/>
    <property type="evidence" value="ECO:0007669"/>
    <property type="project" value="InterPro"/>
</dbReference>
<evidence type="ECO:0000313" key="9">
    <source>
        <dbReference type="EMBL" id="GIH14677.1"/>
    </source>
</evidence>
<evidence type="ECO:0000256" key="4">
    <source>
        <dbReference type="ARBA" id="ARBA00023163"/>
    </source>
</evidence>
<dbReference type="Pfam" id="PF04539">
    <property type="entry name" value="Sigma70_r3"/>
    <property type="match status" value="1"/>
</dbReference>
<evidence type="ECO:0000256" key="5">
    <source>
        <dbReference type="SAM" id="MobiDB-lite"/>
    </source>
</evidence>
<dbReference type="PANTHER" id="PTHR30385">
    <property type="entry name" value="SIGMA FACTOR F FLAGELLAR"/>
    <property type="match status" value="1"/>
</dbReference>
<protein>
    <recommendedName>
        <fullName evidence="11">RNA polymerase sigma-B factor</fullName>
    </recommendedName>
</protein>
<dbReference type="NCBIfam" id="TIGR02937">
    <property type="entry name" value="sigma70-ECF"/>
    <property type="match status" value="1"/>
</dbReference>
<dbReference type="PRINTS" id="PR00046">
    <property type="entry name" value="SIGMA70FCT"/>
</dbReference>
<evidence type="ECO:0000259" key="7">
    <source>
        <dbReference type="Pfam" id="PF04542"/>
    </source>
</evidence>
<reference evidence="9" key="1">
    <citation type="submission" date="2021-01" db="EMBL/GenBank/DDBJ databases">
        <title>Whole genome shotgun sequence of Rugosimonospora africana NBRC 104875.</title>
        <authorList>
            <person name="Komaki H."/>
            <person name="Tamura T."/>
        </authorList>
    </citation>
    <scope>NUCLEOTIDE SEQUENCE</scope>
    <source>
        <strain evidence="9">NBRC 104875</strain>
    </source>
</reference>
<comment type="caution">
    <text evidence="9">The sequence shown here is derived from an EMBL/GenBank/DDBJ whole genome shotgun (WGS) entry which is preliminary data.</text>
</comment>
<dbReference type="InterPro" id="IPR014322">
    <property type="entry name" value="RNA_pol_sigma-B/F/G"/>
</dbReference>
<dbReference type="InterPro" id="IPR013324">
    <property type="entry name" value="RNA_pol_sigma_r3/r4-like"/>
</dbReference>
<evidence type="ECO:0000256" key="1">
    <source>
        <dbReference type="ARBA" id="ARBA00023015"/>
    </source>
</evidence>
<evidence type="ECO:0000259" key="6">
    <source>
        <dbReference type="Pfam" id="PF04539"/>
    </source>
</evidence>
<dbReference type="InterPro" id="IPR007627">
    <property type="entry name" value="RNA_pol_sigma70_r2"/>
</dbReference>
<sequence length="275" mass="30320">MTAMTVMSNDVRRSEEKIDHGTSTSTVDDRAVELLKTLARAPEDSPDRAGVRDQAIQAWLPLARHLAQRFNGRGEPLDDLVQIATVGLIKAIDRFNPEYGNDFAAYAVPTVVGEIKRHFRDRTWDVRVPRRLQELKLDINEATSTLSQRLGRSPSVADIAEYLDLGEDAVLEGLEGARAYSAVSLQTLVGNGEDGTELGDLFGVEDHDLVLAEHRASLGPALEALSPREQKIVILRFFGNLTQTQIAERVGISQMHVSRMLAKSLQVLRGELSAE</sequence>
<feature type="compositionally biased region" description="Basic and acidic residues" evidence="5">
    <location>
        <begin position="10"/>
        <end position="20"/>
    </location>
</feature>
<dbReference type="CDD" id="cd06171">
    <property type="entry name" value="Sigma70_r4"/>
    <property type="match status" value="1"/>
</dbReference>
<dbReference type="InterPro" id="IPR007624">
    <property type="entry name" value="RNA_pol_sigma70_r3"/>
</dbReference>
<evidence type="ECO:0000256" key="2">
    <source>
        <dbReference type="ARBA" id="ARBA00023082"/>
    </source>
</evidence>
<dbReference type="Pfam" id="PF04545">
    <property type="entry name" value="Sigma70_r4"/>
    <property type="match status" value="1"/>
</dbReference>
<gene>
    <name evidence="9" type="ORF">Raf01_28490</name>
</gene>
<name>A0A8J3QRS9_9ACTN</name>
<proteinExistence type="predicted"/>
<dbReference type="InterPro" id="IPR013325">
    <property type="entry name" value="RNA_pol_sigma_r2"/>
</dbReference>
<dbReference type="Gene3D" id="1.20.120.1810">
    <property type="match status" value="1"/>
</dbReference>
<keyword evidence="10" id="KW-1185">Reference proteome</keyword>
<feature type="region of interest" description="Disordered" evidence="5">
    <location>
        <begin position="1"/>
        <end position="25"/>
    </location>
</feature>
<dbReference type="SUPFAM" id="SSF88946">
    <property type="entry name" value="Sigma2 domain of RNA polymerase sigma factors"/>
    <property type="match status" value="1"/>
</dbReference>
<keyword evidence="1" id="KW-0805">Transcription regulation</keyword>
<dbReference type="GO" id="GO:0003677">
    <property type="term" value="F:DNA binding"/>
    <property type="evidence" value="ECO:0007669"/>
    <property type="project" value="UniProtKB-KW"/>
</dbReference>
<evidence type="ECO:0000313" key="10">
    <source>
        <dbReference type="Proteomes" id="UP000642748"/>
    </source>
</evidence>
<organism evidence="9 10">
    <name type="scientific">Rugosimonospora africana</name>
    <dbReference type="NCBI Taxonomy" id="556532"/>
    <lineage>
        <taxon>Bacteria</taxon>
        <taxon>Bacillati</taxon>
        <taxon>Actinomycetota</taxon>
        <taxon>Actinomycetes</taxon>
        <taxon>Micromonosporales</taxon>
        <taxon>Micromonosporaceae</taxon>
        <taxon>Rugosimonospora</taxon>
    </lineage>
</organism>
<feature type="domain" description="RNA polymerase sigma-70 region 2" evidence="7">
    <location>
        <begin position="56"/>
        <end position="124"/>
    </location>
</feature>
<dbReference type="InterPro" id="IPR000943">
    <property type="entry name" value="RNA_pol_sigma70"/>
</dbReference>
<keyword evidence="4" id="KW-0804">Transcription</keyword>
<dbReference type="InterPro" id="IPR014284">
    <property type="entry name" value="RNA_pol_sigma-70_dom"/>
</dbReference>
<feature type="domain" description="RNA polymerase sigma-70 region 3" evidence="6">
    <location>
        <begin position="138"/>
        <end position="200"/>
    </location>
</feature>
<evidence type="ECO:0000256" key="3">
    <source>
        <dbReference type="ARBA" id="ARBA00023125"/>
    </source>
</evidence>
<dbReference type="AlphaFoldDB" id="A0A8J3QRS9"/>
<keyword evidence="3" id="KW-0238">DNA-binding</keyword>
<keyword evidence="2" id="KW-0731">Sigma factor</keyword>
<evidence type="ECO:0000259" key="8">
    <source>
        <dbReference type="Pfam" id="PF04545"/>
    </source>
</evidence>
<dbReference type="Proteomes" id="UP000642748">
    <property type="component" value="Unassembled WGS sequence"/>
</dbReference>
<accession>A0A8J3QRS9</accession>
<dbReference type="NCBIfam" id="TIGR02980">
    <property type="entry name" value="SigBFG"/>
    <property type="match status" value="1"/>
</dbReference>
<dbReference type="PANTHER" id="PTHR30385:SF4">
    <property type="entry name" value="RNA POLYMERASE SIGMA-E FACTOR"/>
    <property type="match status" value="1"/>
</dbReference>
<dbReference type="InterPro" id="IPR007630">
    <property type="entry name" value="RNA_pol_sigma70_r4"/>
</dbReference>
<feature type="domain" description="RNA polymerase sigma-70 region 4" evidence="8">
    <location>
        <begin position="221"/>
        <end position="269"/>
    </location>
</feature>
<dbReference type="Pfam" id="PF04542">
    <property type="entry name" value="Sigma70_r2"/>
    <property type="match status" value="1"/>
</dbReference>
<dbReference type="GO" id="GO:0016987">
    <property type="term" value="F:sigma factor activity"/>
    <property type="evidence" value="ECO:0007669"/>
    <property type="project" value="UniProtKB-KW"/>
</dbReference>
<dbReference type="Gene3D" id="1.10.10.10">
    <property type="entry name" value="Winged helix-like DNA-binding domain superfamily/Winged helix DNA-binding domain"/>
    <property type="match status" value="2"/>
</dbReference>